<accession>D8M664</accession>
<dbReference type="InterPro" id="IPR035979">
    <property type="entry name" value="RBD_domain_sf"/>
</dbReference>
<dbReference type="SUPFAM" id="SSF54928">
    <property type="entry name" value="RNA-binding domain, RBD"/>
    <property type="match status" value="1"/>
</dbReference>
<evidence type="ECO:0000259" key="3">
    <source>
        <dbReference type="PROSITE" id="PS50102"/>
    </source>
</evidence>
<evidence type="ECO:0000256" key="1">
    <source>
        <dbReference type="ARBA" id="ARBA00022884"/>
    </source>
</evidence>
<dbReference type="GeneID" id="24922802"/>
<dbReference type="PANTHER" id="PTHR48024">
    <property type="entry name" value="GEO13361P1-RELATED"/>
    <property type="match status" value="1"/>
</dbReference>
<dbReference type="Proteomes" id="UP000008312">
    <property type="component" value="Unassembled WGS sequence"/>
</dbReference>
<dbReference type="Gene3D" id="3.30.70.330">
    <property type="match status" value="1"/>
</dbReference>
<gene>
    <name evidence="4" type="ORF">GSBLH_T00006678001</name>
</gene>
<keyword evidence="1 2" id="KW-0694">RNA-binding</keyword>
<proteinExistence type="predicted"/>
<dbReference type="OrthoDB" id="207230at2759"/>
<name>D8M664_BLAHO</name>
<dbReference type="RefSeq" id="XP_012897821.1">
    <property type="nucleotide sequence ID" value="XM_013042367.1"/>
</dbReference>
<evidence type="ECO:0000256" key="2">
    <source>
        <dbReference type="PROSITE-ProRule" id="PRU00176"/>
    </source>
</evidence>
<organism evidence="4">
    <name type="scientific">Blastocystis hominis</name>
    <dbReference type="NCBI Taxonomy" id="12968"/>
    <lineage>
        <taxon>Eukaryota</taxon>
        <taxon>Sar</taxon>
        <taxon>Stramenopiles</taxon>
        <taxon>Bigyra</taxon>
        <taxon>Opalozoa</taxon>
        <taxon>Opalinata</taxon>
        <taxon>Blastocystidae</taxon>
        <taxon>Blastocystis</taxon>
    </lineage>
</organism>
<feature type="domain" description="RRM" evidence="3">
    <location>
        <begin position="92"/>
        <end position="155"/>
    </location>
</feature>
<dbReference type="EMBL" id="FN668661">
    <property type="protein sequence ID" value="CBK23773.2"/>
    <property type="molecule type" value="Genomic_DNA"/>
</dbReference>
<evidence type="ECO:0000313" key="5">
    <source>
        <dbReference type="Proteomes" id="UP000008312"/>
    </source>
</evidence>
<dbReference type="InterPro" id="IPR000504">
    <property type="entry name" value="RRM_dom"/>
</dbReference>
<evidence type="ECO:0000313" key="4">
    <source>
        <dbReference type="EMBL" id="CBK23773.2"/>
    </source>
</evidence>
<dbReference type="InterPro" id="IPR050886">
    <property type="entry name" value="RNA-binding_reg"/>
</dbReference>
<dbReference type="PANTHER" id="PTHR48024:SF56">
    <property type="entry name" value="HETEROGENEOUS NUCLEAR RIBONUCLEOPROTEIN A0"/>
    <property type="match status" value="1"/>
</dbReference>
<keyword evidence="5" id="KW-1185">Reference proteome</keyword>
<dbReference type="Pfam" id="PF00076">
    <property type="entry name" value="RRM_1"/>
    <property type="match status" value="1"/>
</dbReference>
<reference evidence="4" key="1">
    <citation type="submission" date="2010-02" db="EMBL/GenBank/DDBJ databases">
        <title>Sequencing and annotation of the Blastocystis hominis genome.</title>
        <authorList>
            <person name="Wincker P."/>
        </authorList>
    </citation>
    <scope>NUCLEOTIDE SEQUENCE</scope>
    <source>
        <strain evidence="4">Singapore isolate B</strain>
    </source>
</reference>
<dbReference type="InParanoid" id="D8M664"/>
<dbReference type="CDD" id="cd00590">
    <property type="entry name" value="RRM_SF"/>
    <property type="match status" value="1"/>
</dbReference>
<dbReference type="SMART" id="SM00360">
    <property type="entry name" value="RRM"/>
    <property type="match status" value="1"/>
</dbReference>
<dbReference type="PROSITE" id="PS50102">
    <property type="entry name" value="RRM"/>
    <property type="match status" value="1"/>
</dbReference>
<dbReference type="AlphaFoldDB" id="D8M664"/>
<protein>
    <recommendedName>
        <fullName evidence="3">RRM domain-containing protein</fullName>
    </recommendedName>
</protein>
<dbReference type="GO" id="GO:0003723">
    <property type="term" value="F:RNA binding"/>
    <property type="evidence" value="ECO:0007669"/>
    <property type="project" value="UniProtKB-UniRule"/>
</dbReference>
<sequence>MWVSVACVLLQQSPTRSLKSVELANNIRDNLGSNILVFVRNHFSGLLCLYEQYPQLFSVSRIPKNDKVFLVCEKIPDFPDRIKSLHLQKHSRCLHVGNLDPHLTEEDVRREFSAYGDVKGVRIVTQGDRHYGFVYFNSVDTAEKVRSILLEKPEWKGNIAFARKKKSGRSHAKRGSAD</sequence>
<dbReference type="InterPro" id="IPR012677">
    <property type="entry name" value="Nucleotide-bd_a/b_plait_sf"/>
</dbReference>